<dbReference type="Pfam" id="PF07690">
    <property type="entry name" value="MFS_1"/>
    <property type="match status" value="1"/>
</dbReference>
<evidence type="ECO:0000256" key="5">
    <source>
        <dbReference type="ARBA" id="ARBA00023136"/>
    </source>
</evidence>
<comment type="subcellular location">
    <subcellularLocation>
        <location evidence="1">Cell membrane</location>
        <topology evidence="1">Multi-pass membrane protein</topology>
    </subcellularLocation>
</comment>
<reference evidence="8 9" key="1">
    <citation type="submission" date="2019-08" db="EMBL/GenBank/DDBJ databases">
        <title>In-depth cultivation of the pig gut microbiome towards novel bacterial diversity and tailored functional studies.</title>
        <authorList>
            <person name="Wylensek D."/>
            <person name="Hitch T.C.A."/>
            <person name="Clavel T."/>
        </authorList>
    </citation>
    <scope>NUCLEOTIDE SEQUENCE [LARGE SCALE GENOMIC DNA]</scope>
    <source>
        <strain evidence="8 9">WCA-383-APC-5B</strain>
    </source>
</reference>
<dbReference type="InterPro" id="IPR011701">
    <property type="entry name" value="MFS"/>
</dbReference>
<feature type="transmembrane region" description="Helical" evidence="6">
    <location>
        <begin position="352"/>
        <end position="373"/>
    </location>
</feature>
<feature type="transmembrane region" description="Helical" evidence="6">
    <location>
        <begin position="35"/>
        <end position="54"/>
    </location>
</feature>
<feature type="transmembrane region" description="Helical" evidence="6">
    <location>
        <begin position="99"/>
        <end position="120"/>
    </location>
</feature>
<dbReference type="AlphaFoldDB" id="A0A7X2MYV7"/>
<feature type="transmembrane region" description="Helical" evidence="6">
    <location>
        <begin position="202"/>
        <end position="223"/>
    </location>
</feature>
<dbReference type="GO" id="GO:0005886">
    <property type="term" value="C:plasma membrane"/>
    <property type="evidence" value="ECO:0007669"/>
    <property type="project" value="UniProtKB-SubCell"/>
</dbReference>
<dbReference type="InterPro" id="IPR020846">
    <property type="entry name" value="MFS_dom"/>
</dbReference>
<name>A0A7X2MYV7_9CLOT</name>
<evidence type="ECO:0000256" key="1">
    <source>
        <dbReference type="ARBA" id="ARBA00004651"/>
    </source>
</evidence>
<feature type="transmembrane region" description="Helical" evidence="6">
    <location>
        <begin position="7"/>
        <end position="29"/>
    </location>
</feature>
<evidence type="ECO:0000256" key="4">
    <source>
        <dbReference type="ARBA" id="ARBA00022989"/>
    </source>
</evidence>
<keyword evidence="9" id="KW-1185">Reference proteome</keyword>
<accession>A0A7X2MYV7</accession>
<sequence length="391" mass="43503">MNKKRNVYLMYAIVFLQGLVFYGSVATVYRQGRGISLYDIFLIESVSWVLMILLEVPWGYFADRFGYKNTIIISNIMYFISKIIFWQAHSLVMFLLERVFISIALSGISGCDSAILYSSIDEDKSEKVFGEYSAFSTAGFLVASVSSSFIVKISVDLTAILTIFPYAAAAILSFFLIETHEEKEEKTGIKESFKQLFGKKEIILFIVSLALVTEVNQTVTVFLNQAQYSRSGIDIKYFGILLALIQIMGLGAAKSYKITERFGRRKIIIALYSIMALSCISLIFTVNAVISILCIMMVSVSIALMNPLAMDIENKSIIGNDRATMLSLYSIVSDVVSAFINPVLGKAADKSLQFSFALCAGLCVIAIGLFLTYSYKKSINKIVVDNLNKEI</sequence>
<feature type="transmembrane region" description="Helical" evidence="6">
    <location>
        <begin position="267"/>
        <end position="284"/>
    </location>
</feature>
<feature type="transmembrane region" description="Helical" evidence="6">
    <location>
        <begin position="157"/>
        <end position="177"/>
    </location>
</feature>
<organism evidence="8 9">
    <name type="scientific">Inconstantimicrobium porci</name>
    <dbReference type="NCBI Taxonomy" id="2652291"/>
    <lineage>
        <taxon>Bacteria</taxon>
        <taxon>Bacillati</taxon>
        <taxon>Bacillota</taxon>
        <taxon>Clostridia</taxon>
        <taxon>Eubacteriales</taxon>
        <taxon>Clostridiaceae</taxon>
        <taxon>Inconstantimicrobium</taxon>
    </lineage>
</organism>
<keyword evidence="4 6" id="KW-1133">Transmembrane helix</keyword>
<proteinExistence type="predicted"/>
<dbReference type="EMBL" id="VULX01000013">
    <property type="protein sequence ID" value="MSR91614.1"/>
    <property type="molecule type" value="Genomic_DNA"/>
</dbReference>
<feature type="transmembrane region" description="Helical" evidence="6">
    <location>
        <begin position="235"/>
        <end position="255"/>
    </location>
</feature>
<dbReference type="RefSeq" id="WP_154531509.1">
    <property type="nucleotide sequence ID" value="NZ_VULX01000013.1"/>
</dbReference>
<feature type="transmembrane region" description="Helical" evidence="6">
    <location>
        <begin position="322"/>
        <end position="340"/>
    </location>
</feature>
<feature type="transmembrane region" description="Helical" evidence="6">
    <location>
        <begin position="132"/>
        <end position="151"/>
    </location>
</feature>
<evidence type="ECO:0000313" key="9">
    <source>
        <dbReference type="Proteomes" id="UP000460287"/>
    </source>
</evidence>
<dbReference type="InterPro" id="IPR053160">
    <property type="entry name" value="MFS_DHA3_Transporter"/>
</dbReference>
<evidence type="ECO:0000313" key="8">
    <source>
        <dbReference type="EMBL" id="MSR91614.1"/>
    </source>
</evidence>
<feature type="domain" description="Major facilitator superfamily (MFS) profile" evidence="7">
    <location>
        <begin position="1"/>
        <end position="378"/>
    </location>
</feature>
<dbReference type="PROSITE" id="PS50850">
    <property type="entry name" value="MFS"/>
    <property type="match status" value="1"/>
</dbReference>
<keyword evidence="3 6" id="KW-0812">Transmembrane</keyword>
<protein>
    <submittedName>
        <fullName evidence="8">MFS transporter</fullName>
    </submittedName>
</protein>
<evidence type="ECO:0000256" key="6">
    <source>
        <dbReference type="SAM" id="Phobius"/>
    </source>
</evidence>
<keyword evidence="5 6" id="KW-0472">Membrane</keyword>
<evidence type="ECO:0000256" key="2">
    <source>
        <dbReference type="ARBA" id="ARBA00022448"/>
    </source>
</evidence>
<feature type="transmembrane region" description="Helical" evidence="6">
    <location>
        <begin position="66"/>
        <end position="87"/>
    </location>
</feature>
<dbReference type="Proteomes" id="UP000460287">
    <property type="component" value="Unassembled WGS sequence"/>
</dbReference>
<dbReference type="Gene3D" id="1.20.1250.20">
    <property type="entry name" value="MFS general substrate transporter like domains"/>
    <property type="match status" value="1"/>
</dbReference>
<dbReference type="InterPro" id="IPR036259">
    <property type="entry name" value="MFS_trans_sf"/>
</dbReference>
<dbReference type="GO" id="GO:0022857">
    <property type="term" value="F:transmembrane transporter activity"/>
    <property type="evidence" value="ECO:0007669"/>
    <property type="project" value="InterPro"/>
</dbReference>
<evidence type="ECO:0000259" key="7">
    <source>
        <dbReference type="PROSITE" id="PS50850"/>
    </source>
</evidence>
<dbReference type="PANTHER" id="PTHR23530:SF1">
    <property type="entry name" value="PERMEASE, MAJOR FACILITATOR SUPERFAMILY-RELATED"/>
    <property type="match status" value="1"/>
</dbReference>
<dbReference type="SUPFAM" id="SSF103473">
    <property type="entry name" value="MFS general substrate transporter"/>
    <property type="match status" value="1"/>
</dbReference>
<evidence type="ECO:0000256" key="3">
    <source>
        <dbReference type="ARBA" id="ARBA00022692"/>
    </source>
</evidence>
<dbReference type="PANTHER" id="PTHR23530">
    <property type="entry name" value="TRANSPORT PROTEIN-RELATED"/>
    <property type="match status" value="1"/>
</dbReference>
<comment type="caution">
    <text evidence="8">The sequence shown here is derived from an EMBL/GenBank/DDBJ whole genome shotgun (WGS) entry which is preliminary data.</text>
</comment>
<gene>
    <name evidence="8" type="ORF">FYJ33_09385</name>
</gene>
<keyword evidence="2" id="KW-0813">Transport</keyword>